<dbReference type="Pfam" id="PF14727">
    <property type="entry name" value="PHTB1_N"/>
    <property type="match status" value="1"/>
</dbReference>
<organism evidence="5 6">
    <name type="scientific">Vanessa tameamea</name>
    <name type="common">Kamehameha butterfly</name>
    <dbReference type="NCBI Taxonomy" id="334116"/>
    <lineage>
        <taxon>Eukaryota</taxon>
        <taxon>Metazoa</taxon>
        <taxon>Ecdysozoa</taxon>
        <taxon>Arthropoda</taxon>
        <taxon>Hexapoda</taxon>
        <taxon>Insecta</taxon>
        <taxon>Pterygota</taxon>
        <taxon>Neoptera</taxon>
        <taxon>Endopterygota</taxon>
        <taxon>Lepidoptera</taxon>
        <taxon>Glossata</taxon>
        <taxon>Ditrysia</taxon>
        <taxon>Papilionoidea</taxon>
        <taxon>Nymphalidae</taxon>
        <taxon>Nymphalinae</taxon>
        <taxon>Vanessa</taxon>
    </lineage>
</organism>
<feature type="domain" description="PTHB1 N-terminal" evidence="2">
    <location>
        <begin position="1"/>
        <end position="357"/>
    </location>
</feature>
<evidence type="ECO:0000259" key="4">
    <source>
        <dbReference type="Pfam" id="PF23338"/>
    </source>
</evidence>
<evidence type="ECO:0000259" key="2">
    <source>
        <dbReference type="Pfam" id="PF14727"/>
    </source>
</evidence>
<sequence length="841" mass="96129">MSLFKVRQWWSNEKSLSEVCDEGTQNGKCIKVDRFNSHSDSDCVIVGQGSLLKIYKPNSENDNSHSILESQLNDVVLQIETGKFVADSSDRQILILHPKRYAIYMLERKTGQIDVGEQNVLSPMISHLFTRRAFSTTCGPFGYSKRDLICIQAVDGTLSFFDQDTFLFMCVFNDILIPGPVHFITNSDQFIICKSTWIMEIYSYQQLGELSELSARPNRKNINIPQWIYNAGEEIISIQVIRTSSSFSSIVAVGERHLYCFQDNGLMKFMIRFDYMPICFHAYLIGWYYEPNSRLLIMVASDDSKLNIYEGTSLLWSCDLTHRPISIARCYLNALPGGIVTLSTNGIINVSFLGTEPDLNANGKPMNDFVDPDQIQDELDDVENSLQKVMDARKEFDDEDTESDQIVNIKVEIGKTNDDPISNYPANNIDTLQTCSMVVILSCNNPNSIQSIQITYDCASPIACSDTTLCFENVNGTEIIETQVYLSSDADISDCGINIVISIVDIKGKIKIISKRVSLPLKLYCVPVENVSENNIKLSFKTNQPCLDLSEIFTEFTEEDLTRYTTVKNNLTFKYRTSNNTVTVKSNDLYTIEANDFSIMYPIFEYFVNNLKIYYARTGVTDFKINFNLDGELIKLILHTFLKSIESHAKERIKMKSLENDLNVLQRQFTLVQKRLLVQYGSLPPGNCDALEFLMNDTHERIKTVAYGIMQSKRYVFSAGNILRRIGSIIIYILKEKLNDEFKVKLVEEMLSLHTLNDQFQEWEENVAQGLSYILNKVFKKTEKDKEKLAPVTDQDILSQTNLKKFLKQMRIVFEKLLTDCQDNNEVKSNVTRTEEFVEVI</sequence>
<evidence type="ECO:0000259" key="3">
    <source>
        <dbReference type="Pfam" id="PF23337"/>
    </source>
</evidence>
<dbReference type="PANTHER" id="PTHR20991">
    <property type="entry name" value="PARATHYROID HORMONE-RESPONSIVE B1 GENE"/>
    <property type="match status" value="1"/>
</dbReference>
<reference evidence="6" key="1">
    <citation type="submission" date="2025-08" db="UniProtKB">
        <authorList>
            <consortium name="RefSeq"/>
        </authorList>
    </citation>
    <scope>IDENTIFICATION</scope>
    <source>
        <tissue evidence="6">Whole body</tissue>
    </source>
</reference>
<dbReference type="GeneID" id="113399785"/>
<feature type="domain" description="PTHB1 platform" evidence="3">
    <location>
        <begin position="520"/>
        <end position="627"/>
    </location>
</feature>
<dbReference type="Proteomes" id="UP001652626">
    <property type="component" value="Chromosome 8"/>
</dbReference>
<dbReference type="GO" id="GO:0060271">
    <property type="term" value="P:cilium assembly"/>
    <property type="evidence" value="ECO:0007669"/>
    <property type="project" value="TreeGrafter"/>
</dbReference>
<feature type="domain" description="PTHB1 hairpin" evidence="4">
    <location>
        <begin position="636"/>
        <end position="735"/>
    </location>
</feature>
<dbReference type="InterPro" id="IPR055362">
    <property type="entry name" value="PTHB1_pf_dom"/>
</dbReference>
<evidence type="ECO:0000313" key="5">
    <source>
        <dbReference type="Proteomes" id="UP001652626"/>
    </source>
</evidence>
<accession>A0A8B8IF63</accession>
<dbReference type="Pfam" id="PF23338">
    <property type="entry name" value="PTHB1_hp"/>
    <property type="match status" value="1"/>
</dbReference>
<dbReference type="GO" id="GO:0016020">
    <property type="term" value="C:membrane"/>
    <property type="evidence" value="ECO:0007669"/>
    <property type="project" value="TreeGrafter"/>
</dbReference>
<proteinExistence type="predicted"/>
<dbReference type="AlphaFoldDB" id="A0A8B8IF63"/>
<feature type="coiled-coil region" evidence="1">
    <location>
        <begin position="648"/>
        <end position="675"/>
    </location>
</feature>
<evidence type="ECO:0000256" key="1">
    <source>
        <dbReference type="SAM" id="Coils"/>
    </source>
</evidence>
<name>A0A8B8IF63_VANTA</name>
<keyword evidence="5" id="KW-1185">Reference proteome</keyword>
<dbReference type="Pfam" id="PF23337">
    <property type="entry name" value="PTHB1_pf"/>
    <property type="match status" value="1"/>
</dbReference>
<evidence type="ECO:0000313" key="6">
    <source>
        <dbReference type="RefSeq" id="XP_026494806.2"/>
    </source>
</evidence>
<dbReference type="RefSeq" id="XP_026494806.2">
    <property type="nucleotide sequence ID" value="XM_026639021.2"/>
</dbReference>
<dbReference type="InterPro" id="IPR028073">
    <property type="entry name" value="PHTB1_N_dom"/>
</dbReference>
<dbReference type="PANTHER" id="PTHR20991:SF0">
    <property type="entry name" value="PROTEIN PTHB1"/>
    <property type="match status" value="1"/>
</dbReference>
<gene>
    <name evidence="6" type="primary">LOC113399785</name>
</gene>
<keyword evidence="1" id="KW-0175">Coiled coil</keyword>
<dbReference type="OMA" id="NMCVIPI"/>
<protein>
    <submittedName>
        <fullName evidence="6">Protein PTHB1</fullName>
    </submittedName>
</protein>
<dbReference type="InterPro" id="IPR055363">
    <property type="entry name" value="PTHB1_hp_dom"/>
</dbReference>
<dbReference type="GO" id="GO:0034464">
    <property type="term" value="C:BBSome"/>
    <property type="evidence" value="ECO:0007669"/>
    <property type="project" value="InterPro"/>
</dbReference>
<dbReference type="OrthoDB" id="10262646at2759"/>
<dbReference type="InterPro" id="IPR026511">
    <property type="entry name" value="PTHB1"/>
</dbReference>